<evidence type="ECO:0000256" key="1">
    <source>
        <dbReference type="ARBA" id="ARBA00022618"/>
    </source>
</evidence>
<keyword evidence="2 5" id="KW-0717">Septation</keyword>
<dbReference type="PANTHER" id="PTHR35798:SF1">
    <property type="entry name" value="CELL DIVISION PROTEIN SEPF"/>
    <property type="match status" value="1"/>
</dbReference>
<comment type="subcellular location">
    <subcellularLocation>
        <location evidence="5">Cytoplasm</location>
    </subcellularLocation>
    <text evidence="5">Localizes to the division site, in a FtsZ-dependent manner.</text>
</comment>
<proteinExistence type="inferred from homology"/>
<keyword evidence="10" id="KW-1185">Reference proteome</keyword>
<dbReference type="Proteomes" id="UP000242243">
    <property type="component" value="Unassembled WGS sequence"/>
</dbReference>
<sequence length="150" mass="17366">MKNKFRTLFSVDEEEYYEEVPEESYDTFHQTRSDKHDKDEPKKKKENIVSLQSVQSQAKVVLSEPRHYEEIQDIADHVVNRRSVVINLQRVSKEEATRIVDFLSGTVYAVSGDIQKLGPHTFLCTPDNVEVEGAISSLIEDDFDEQGRYK</sequence>
<evidence type="ECO:0000313" key="8">
    <source>
        <dbReference type="EMBL" id="SFO99666.1"/>
    </source>
</evidence>
<accession>A0A1I5LS74</accession>
<feature type="compositionally biased region" description="Basic and acidic residues" evidence="6">
    <location>
        <begin position="29"/>
        <end position="47"/>
    </location>
</feature>
<feature type="region of interest" description="Disordered" evidence="6">
    <location>
        <begin position="20"/>
        <end position="47"/>
    </location>
</feature>
<dbReference type="EMBL" id="BJWI01000002">
    <property type="protein sequence ID" value="GEM00700.1"/>
    <property type="molecule type" value="Genomic_DNA"/>
</dbReference>
<evidence type="ECO:0000256" key="3">
    <source>
        <dbReference type="ARBA" id="ARBA00023306"/>
    </source>
</evidence>
<dbReference type="InterPro" id="IPR038594">
    <property type="entry name" value="SepF-like_sf"/>
</dbReference>
<organism evidence="8 9">
    <name type="scientific">Halolactibacillus halophilus</name>
    <dbReference type="NCBI Taxonomy" id="306540"/>
    <lineage>
        <taxon>Bacteria</taxon>
        <taxon>Bacillati</taxon>
        <taxon>Bacillota</taxon>
        <taxon>Bacilli</taxon>
        <taxon>Bacillales</taxon>
        <taxon>Bacillaceae</taxon>
        <taxon>Halolactibacillus</taxon>
    </lineage>
</organism>
<comment type="subunit">
    <text evidence="5">Homodimer. Interacts with FtsZ.</text>
</comment>
<dbReference type="GO" id="GO:0005737">
    <property type="term" value="C:cytoplasm"/>
    <property type="evidence" value="ECO:0007669"/>
    <property type="project" value="UniProtKB-SubCell"/>
</dbReference>
<dbReference type="AlphaFoldDB" id="A0A1I5LS74"/>
<dbReference type="Proteomes" id="UP000321547">
    <property type="component" value="Unassembled WGS sequence"/>
</dbReference>
<dbReference type="Gene3D" id="3.30.110.150">
    <property type="entry name" value="SepF-like protein"/>
    <property type="match status" value="1"/>
</dbReference>
<comment type="function">
    <text evidence="4 5">Cell division protein that is part of the divisome complex and is recruited early to the Z-ring. Probably stimulates Z-ring formation, perhaps through the cross-linking of FtsZ protofilaments. Its function overlaps with FtsA.</text>
</comment>
<gene>
    <name evidence="5 7" type="primary">sepF</name>
    <name evidence="7" type="ORF">HHA03_02320</name>
    <name evidence="8" type="ORF">SAMN05421839_102194</name>
</gene>
<keyword evidence="3 5" id="KW-0131">Cell cycle</keyword>
<dbReference type="InterPro" id="IPR023052">
    <property type="entry name" value="Cell_div_SepF"/>
</dbReference>
<comment type="similarity">
    <text evidence="5">Belongs to the SepF family.</text>
</comment>
<keyword evidence="5" id="KW-0963">Cytoplasm</keyword>
<protein>
    <recommendedName>
        <fullName evidence="5">Cell division protein SepF</fullName>
    </recommendedName>
</protein>
<dbReference type="GO" id="GO:0000917">
    <property type="term" value="P:division septum assembly"/>
    <property type="evidence" value="ECO:0007669"/>
    <property type="project" value="UniProtKB-KW"/>
</dbReference>
<reference evidence="7 10" key="2">
    <citation type="submission" date="2019-07" db="EMBL/GenBank/DDBJ databases">
        <title>Whole genome shotgun sequence of Halolactibacillus halophilus NBRC 100868.</title>
        <authorList>
            <person name="Hosoyama A."/>
            <person name="Uohara A."/>
            <person name="Ohji S."/>
            <person name="Ichikawa N."/>
        </authorList>
    </citation>
    <scope>NUCLEOTIDE SEQUENCE [LARGE SCALE GENOMIC DNA]</scope>
    <source>
        <strain evidence="7 10">NBRC 100868</strain>
    </source>
</reference>
<dbReference type="InterPro" id="IPR007561">
    <property type="entry name" value="Cell_div_SepF/SepF-rel"/>
</dbReference>
<evidence type="ECO:0000256" key="5">
    <source>
        <dbReference type="HAMAP-Rule" id="MF_01197"/>
    </source>
</evidence>
<dbReference type="STRING" id="306540.SAMN05421839_102194"/>
<evidence type="ECO:0000256" key="2">
    <source>
        <dbReference type="ARBA" id="ARBA00023210"/>
    </source>
</evidence>
<name>A0A1I5LS74_9BACI</name>
<evidence type="ECO:0000256" key="4">
    <source>
        <dbReference type="ARBA" id="ARBA00044936"/>
    </source>
</evidence>
<evidence type="ECO:0000256" key="6">
    <source>
        <dbReference type="SAM" id="MobiDB-lite"/>
    </source>
</evidence>
<reference evidence="8 9" key="1">
    <citation type="submission" date="2016-10" db="EMBL/GenBank/DDBJ databases">
        <authorList>
            <person name="de Groot N.N."/>
        </authorList>
    </citation>
    <scope>NUCLEOTIDE SEQUENCE [LARGE SCALE GENOMIC DNA]</scope>
    <source>
        <strain evidence="8 9">DSM 17073</strain>
    </source>
</reference>
<dbReference type="Pfam" id="PF04472">
    <property type="entry name" value="SepF"/>
    <property type="match status" value="1"/>
</dbReference>
<dbReference type="GO" id="GO:0043093">
    <property type="term" value="P:FtsZ-dependent cytokinesis"/>
    <property type="evidence" value="ECO:0007669"/>
    <property type="project" value="UniProtKB-UniRule"/>
</dbReference>
<keyword evidence="1 5" id="KW-0132">Cell division</keyword>
<evidence type="ECO:0000313" key="9">
    <source>
        <dbReference type="Proteomes" id="UP000242243"/>
    </source>
</evidence>
<dbReference type="EMBL" id="FOXC01000002">
    <property type="protein sequence ID" value="SFO99666.1"/>
    <property type="molecule type" value="Genomic_DNA"/>
</dbReference>
<dbReference type="HAMAP" id="MF_01197">
    <property type="entry name" value="SepF"/>
    <property type="match status" value="1"/>
</dbReference>
<evidence type="ECO:0000313" key="10">
    <source>
        <dbReference type="Proteomes" id="UP000321547"/>
    </source>
</evidence>
<dbReference type="PANTHER" id="PTHR35798">
    <property type="entry name" value="CELL DIVISION PROTEIN SEPF"/>
    <property type="match status" value="1"/>
</dbReference>
<evidence type="ECO:0000313" key="7">
    <source>
        <dbReference type="EMBL" id="GEM00700.1"/>
    </source>
</evidence>